<evidence type="ECO:0000313" key="7">
    <source>
        <dbReference type="EMBL" id="EXB04608.1"/>
    </source>
</evidence>
<dbReference type="RefSeq" id="WP_032051494.1">
    <property type="nucleotide sequence ID" value="NZ_JEWH01000045.1"/>
</dbReference>
<dbReference type="Pfam" id="PF00355">
    <property type="entry name" value="Rieske"/>
    <property type="match status" value="1"/>
</dbReference>
<gene>
    <name evidence="7" type="ORF">J512_3009</name>
</gene>
<dbReference type="InterPro" id="IPR050584">
    <property type="entry name" value="Cholesterol_7-desaturase"/>
</dbReference>
<dbReference type="InterPro" id="IPR044043">
    <property type="entry name" value="VanA_C_cat"/>
</dbReference>
<dbReference type="Gene3D" id="2.102.10.10">
    <property type="entry name" value="Rieske [2Fe-2S] iron-sulphur domain"/>
    <property type="match status" value="1"/>
</dbReference>
<comment type="caution">
    <text evidence="7">The sequence shown here is derived from an EMBL/GenBank/DDBJ whole genome shotgun (WGS) entry which is preliminary data.</text>
</comment>
<protein>
    <submittedName>
        <fullName evidence="7">Rieske domain protein</fullName>
    </submittedName>
</protein>
<dbReference type="GO" id="GO:0046872">
    <property type="term" value="F:metal ion binding"/>
    <property type="evidence" value="ECO:0007669"/>
    <property type="project" value="UniProtKB-KW"/>
</dbReference>
<dbReference type="CDD" id="cd03469">
    <property type="entry name" value="Rieske_RO_Alpha_N"/>
    <property type="match status" value="1"/>
</dbReference>
<dbReference type="Gene3D" id="3.90.380.10">
    <property type="entry name" value="Naphthalene 1,2-dioxygenase Alpha Subunit, Chain A, domain 1"/>
    <property type="match status" value="1"/>
</dbReference>
<evidence type="ECO:0000256" key="5">
    <source>
        <dbReference type="ARBA" id="ARBA00023014"/>
    </source>
</evidence>
<evidence type="ECO:0000256" key="3">
    <source>
        <dbReference type="ARBA" id="ARBA00023002"/>
    </source>
</evidence>
<keyword evidence="5" id="KW-0411">Iron-sulfur</keyword>
<dbReference type="GO" id="GO:0051537">
    <property type="term" value="F:2 iron, 2 sulfur cluster binding"/>
    <property type="evidence" value="ECO:0007669"/>
    <property type="project" value="UniProtKB-KW"/>
</dbReference>
<name>A0A009ILE7_ACIB9</name>
<dbReference type="SUPFAM" id="SSF55961">
    <property type="entry name" value="Bet v1-like"/>
    <property type="match status" value="1"/>
</dbReference>
<dbReference type="PANTHER" id="PTHR21266">
    <property type="entry name" value="IRON-SULFUR DOMAIN CONTAINING PROTEIN"/>
    <property type="match status" value="1"/>
</dbReference>
<keyword evidence="3" id="KW-0560">Oxidoreductase</keyword>
<evidence type="ECO:0000256" key="2">
    <source>
        <dbReference type="ARBA" id="ARBA00022723"/>
    </source>
</evidence>
<dbReference type="PROSITE" id="PS51296">
    <property type="entry name" value="RIESKE"/>
    <property type="match status" value="1"/>
</dbReference>
<dbReference type="GO" id="GO:0016491">
    <property type="term" value="F:oxidoreductase activity"/>
    <property type="evidence" value="ECO:0007669"/>
    <property type="project" value="UniProtKB-KW"/>
</dbReference>
<dbReference type="InterPro" id="IPR036922">
    <property type="entry name" value="Rieske_2Fe-2S_sf"/>
</dbReference>
<dbReference type="Proteomes" id="UP000020595">
    <property type="component" value="Unassembled WGS sequence"/>
</dbReference>
<organism evidence="7 8">
    <name type="scientific">Acinetobacter baumannii (strain 1295743)</name>
    <dbReference type="NCBI Taxonomy" id="1310613"/>
    <lineage>
        <taxon>Bacteria</taxon>
        <taxon>Pseudomonadati</taxon>
        <taxon>Pseudomonadota</taxon>
        <taxon>Gammaproteobacteria</taxon>
        <taxon>Moraxellales</taxon>
        <taxon>Moraxellaceae</taxon>
        <taxon>Acinetobacter</taxon>
        <taxon>Acinetobacter calcoaceticus/baumannii complex</taxon>
    </lineage>
</organism>
<evidence type="ECO:0000313" key="8">
    <source>
        <dbReference type="Proteomes" id="UP000020595"/>
    </source>
</evidence>
<dbReference type="AlphaFoldDB" id="A0A009ILE7"/>
<feature type="domain" description="Rieske" evidence="6">
    <location>
        <begin position="30"/>
        <end position="134"/>
    </location>
</feature>
<keyword evidence="2" id="KW-0479">Metal-binding</keyword>
<reference evidence="7 8" key="1">
    <citation type="submission" date="2014-02" db="EMBL/GenBank/DDBJ databases">
        <title>Comparative genomics and transcriptomics to identify genetic mechanisms underlying the emergence of carbapenem resistant Acinetobacter baumannii (CRAb).</title>
        <authorList>
            <person name="Harris A.D."/>
            <person name="Johnson K.J."/>
            <person name="George J."/>
            <person name="Shefchek K."/>
            <person name="Daugherty S.C."/>
            <person name="Parankush S."/>
            <person name="Sadzewicz L."/>
            <person name="Tallon L."/>
            <person name="Sengamalay N."/>
            <person name="Hazen T.H."/>
            <person name="Rasko D.A."/>
        </authorList>
    </citation>
    <scope>NUCLEOTIDE SEQUENCE [LARGE SCALE GENOMIC DNA]</scope>
    <source>
        <strain evidence="7 8">1295743</strain>
    </source>
</reference>
<dbReference type="Pfam" id="PF19112">
    <property type="entry name" value="VanA_C"/>
    <property type="match status" value="1"/>
</dbReference>
<proteinExistence type="predicted"/>
<keyword evidence="4" id="KW-0408">Iron</keyword>
<evidence type="ECO:0000256" key="1">
    <source>
        <dbReference type="ARBA" id="ARBA00022714"/>
    </source>
</evidence>
<dbReference type="SUPFAM" id="SSF50022">
    <property type="entry name" value="ISP domain"/>
    <property type="match status" value="1"/>
</dbReference>
<evidence type="ECO:0000256" key="4">
    <source>
        <dbReference type="ARBA" id="ARBA00023004"/>
    </source>
</evidence>
<dbReference type="PANTHER" id="PTHR21266:SF57">
    <property type="entry name" value="3-CHLOROBENZOATE-3,4-DIOXYGENASE"/>
    <property type="match status" value="1"/>
</dbReference>
<keyword evidence="1" id="KW-0001">2Fe-2S</keyword>
<accession>A0A009ILE7</accession>
<dbReference type="EMBL" id="JEWH01000045">
    <property type="protein sequence ID" value="EXB04608.1"/>
    <property type="molecule type" value="Genomic_DNA"/>
</dbReference>
<evidence type="ECO:0000259" key="6">
    <source>
        <dbReference type="PROSITE" id="PS51296"/>
    </source>
</evidence>
<sequence>MNAIPTLTPLAMPCNSSFEAKDWEILSSHWYPVARIQDVSTAPQRVKLLDVNMALYKTESGEIHLVRDICPHRGVPLTKGWVDGEEIVCPYHGLRYNTEGKCTQIPAQPELTKISDRFSLTKFPVVQRYGLIWTSIHGRDIAKANIPVLDTWDRAEHQSILPPFVDIGGSSGRQLEGFIDVAHFAWVHHNAFANRDNPVVPKYHTERTNYGLKTVYISNVSNYPHELKHLEPEGFLWKRTFEVYPPFSAVLTVDFPESGILKILNACCPISSNKTRLFVPLTRNFDQTGDLEKVYAFNAQIFAEDQDMVESQKPEELPLDLMMEAHFEADRSSTTYRRILAEWGLSKRYTV</sequence>
<dbReference type="InterPro" id="IPR017941">
    <property type="entry name" value="Rieske_2Fe-2S"/>
</dbReference>
<dbReference type="PATRIC" id="fig|1310613.3.peg.2894"/>